<keyword evidence="4" id="KW-1185">Reference proteome</keyword>
<evidence type="ECO:0000313" key="3">
    <source>
        <dbReference type="EMBL" id="KAF4466344.1"/>
    </source>
</evidence>
<proteinExistence type="predicted"/>
<keyword evidence="2" id="KW-0732">Signal</keyword>
<evidence type="ECO:0000256" key="2">
    <source>
        <dbReference type="SAM" id="SignalP"/>
    </source>
</evidence>
<protein>
    <submittedName>
        <fullName evidence="3">Aspartic-type endopeptidase</fullName>
    </submittedName>
</protein>
<dbReference type="Gene3D" id="2.40.70.10">
    <property type="entry name" value="Acid Proteases"/>
    <property type="match status" value="1"/>
</dbReference>
<gene>
    <name evidence="3" type="ORF">FALBO_6793</name>
</gene>
<sequence>MASSLIPLIAMRLWTILFFLAGFSSAADNCIPSPLALPMENVTLHSGYVRRGVAISVGEPAQKLAFIPRWNNNNTFVYGPKCGQANTFTRAECNTWRGGLYEPKNWTIDGTLKKDYLPVSENWASNTYNMFTSTLRLGDAFTLKDFPMAQPVDPNGWELLGWSPQHILGMGPDSTLLSSLRNAGRIASKSVGYYWGTDSANSKGDTPGSFVLGGYDRAKTYGDGHQIEYTLGRVDCLSKMMVSISDLVLNFPNGTSQSIFPSDHDGSTLDACIYPHNPNFMKLGGDPWFDNLLAAIDNKEMDRSREQGVDYWNILLDPEKPIFKGDITVRLNTGLDSTVPNDQFMPVIRIDRMNSGLPSLGRYFLTAAYLATNEDAATFTLWKANPTSDQDLVALDTNNKAVDSQNLCTTPPVTSVLAEPDEGQVSEVAEDTASPSSTPRSDSIKLAFPSQAYPHYIPQELGATVRKPAPIEMP</sequence>
<dbReference type="Proteomes" id="UP000554235">
    <property type="component" value="Unassembled WGS sequence"/>
</dbReference>
<dbReference type="EMBL" id="JAADYS010000890">
    <property type="protein sequence ID" value="KAF4466344.1"/>
    <property type="molecule type" value="Genomic_DNA"/>
</dbReference>
<feature type="region of interest" description="Disordered" evidence="1">
    <location>
        <begin position="420"/>
        <end position="445"/>
    </location>
</feature>
<evidence type="ECO:0000256" key="1">
    <source>
        <dbReference type="SAM" id="MobiDB-lite"/>
    </source>
</evidence>
<name>A0A8H4LF36_9HYPO</name>
<dbReference type="SUPFAM" id="SSF50630">
    <property type="entry name" value="Acid proteases"/>
    <property type="match status" value="1"/>
</dbReference>
<feature type="compositionally biased region" description="Acidic residues" evidence="1">
    <location>
        <begin position="420"/>
        <end position="430"/>
    </location>
</feature>
<accession>A0A8H4LF36</accession>
<evidence type="ECO:0000313" key="4">
    <source>
        <dbReference type="Proteomes" id="UP000554235"/>
    </source>
</evidence>
<feature type="chain" id="PRO_5034197514" evidence="2">
    <location>
        <begin position="27"/>
        <end position="474"/>
    </location>
</feature>
<organism evidence="3 4">
    <name type="scientific">Fusarium albosuccineum</name>
    <dbReference type="NCBI Taxonomy" id="1237068"/>
    <lineage>
        <taxon>Eukaryota</taxon>
        <taxon>Fungi</taxon>
        <taxon>Dikarya</taxon>
        <taxon>Ascomycota</taxon>
        <taxon>Pezizomycotina</taxon>
        <taxon>Sordariomycetes</taxon>
        <taxon>Hypocreomycetidae</taxon>
        <taxon>Hypocreales</taxon>
        <taxon>Nectriaceae</taxon>
        <taxon>Fusarium</taxon>
        <taxon>Fusarium decemcellulare species complex</taxon>
    </lineage>
</organism>
<comment type="caution">
    <text evidence="3">The sequence shown here is derived from an EMBL/GenBank/DDBJ whole genome shotgun (WGS) entry which is preliminary data.</text>
</comment>
<dbReference type="InterPro" id="IPR021109">
    <property type="entry name" value="Peptidase_aspartic_dom_sf"/>
</dbReference>
<reference evidence="3 4" key="1">
    <citation type="submission" date="2020-01" db="EMBL/GenBank/DDBJ databases">
        <title>Identification and distribution of gene clusters putatively required for synthesis of sphingolipid metabolism inhibitors in phylogenetically diverse species of the filamentous fungus Fusarium.</title>
        <authorList>
            <person name="Kim H.-S."/>
            <person name="Busman M."/>
            <person name="Brown D.W."/>
            <person name="Divon H."/>
            <person name="Uhlig S."/>
            <person name="Proctor R.H."/>
        </authorList>
    </citation>
    <scope>NUCLEOTIDE SEQUENCE [LARGE SCALE GENOMIC DNA]</scope>
    <source>
        <strain evidence="3 4">NRRL 20459</strain>
    </source>
</reference>
<dbReference type="AlphaFoldDB" id="A0A8H4LF36"/>
<dbReference type="OrthoDB" id="5361565at2759"/>
<feature type="signal peptide" evidence="2">
    <location>
        <begin position="1"/>
        <end position="26"/>
    </location>
</feature>